<protein>
    <submittedName>
        <fullName evidence="2">ABC transporter substrate-binding protein</fullName>
    </submittedName>
</protein>
<dbReference type="KEGG" id="mmt:Metme_4042"/>
<sequence>MIFKILLILLFTLFSRLGVGADKPTIRIGVLASGTLAWELAAIKNANGLDNAGFNLETVAIANQQAGKVALQAGSVDMIVSDWIWVSSMRAQGNDYTFYPYSASAGGLLVPADSGINSLADLQGKKLGIAGGELDKNWSLLQALGLQQGLDLNESLEKVYGAPPLLNQQLSSRRIDALLTYWQFAARLEAQGYRQLMSGEDIIRALGISETVPSLGYVFKQSWADQHETALQAFLQTAQTAKDTLCDSDAAWQQVMKLAETPDTAIQTQLKRRYCQGRVKQWGAAEQTAAGKIYQLLHRLSDNKLTGKTAQLQPGTFWSAH</sequence>
<proteinExistence type="predicted"/>
<keyword evidence="3" id="KW-1185">Reference proteome</keyword>
<dbReference type="PANTHER" id="PTHR30024">
    <property type="entry name" value="ALIPHATIC SULFONATES-BINDING PROTEIN-RELATED"/>
    <property type="match status" value="1"/>
</dbReference>
<dbReference type="Proteomes" id="UP000008888">
    <property type="component" value="Chromosome"/>
</dbReference>
<feature type="domain" description="SsuA/THI5-like" evidence="1">
    <location>
        <begin position="52"/>
        <end position="242"/>
    </location>
</feature>
<dbReference type="AlphaFoldDB" id="G0A089"/>
<dbReference type="OrthoDB" id="5621714at2"/>
<organism evidence="2 3">
    <name type="scientific">Methylomonas methanica (strain DSM 25384 / MC09)</name>
    <dbReference type="NCBI Taxonomy" id="857087"/>
    <lineage>
        <taxon>Bacteria</taxon>
        <taxon>Pseudomonadati</taxon>
        <taxon>Pseudomonadota</taxon>
        <taxon>Gammaproteobacteria</taxon>
        <taxon>Methylococcales</taxon>
        <taxon>Methylococcaceae</taxon>
        <taxon>Methylomonas</taxon>
    </lineage>
</organism>
<dbReference type="STRING" id="857087.Metme_4042"/>
<dbReference type="RefSeq" id="WP_013820611.1">
    <property type="nucleotide sequence ID" value="NC_015572.1"/>
</dbReference>
<dbReference type="PANTHER" id="PTHR30024:SF48">
    <property type="entry name" value="ABC TRANSPORTER SUBSTRATE-BINDING PROTEIN"/>
    <property type="match status" value="1"/>
</dbReference>
<dbReference type="EMBL" id="CP002738">
    <property type="protein sequence ID" value="AEG02395.1"/>
    <property type="molecule type" value="Genomic_DNA"/>
</dbReference>
<evidence type="ECO:0000313" key="2">
    <source>
        <dbReference type="EMBL" id="AEG02395.1"/>
    </source>
</evidence>
<evidence type="ECO:0000313" key="3">
    <source>
        <dbReference type="Proteomes" id="UP000008888"/>
    </source>
</evidence>
<reference key="2">
    <citation type="submission" date="2011-05" db="EMBL/GenBank/DDBJ databases">
        <title>Complete genome sequence of the aerobic marine methanotroph Methylomonas methanica MC09.</title>
        <authorList>
            <person name="Boden R."/>
            <person name="Cunliffe M."/>
            <person name="Scanlan J."/>
            <person name="Moussard H."/>
            <person name="Kits K.D."/>
            <person name="Klotz M."/>
            <person name="Jetten M."/>
            <person name="Vuilleumier S."/>
            <person name="Han J."/>
            <person name="Peters L."/>
            <person name="Mikhailova N."/>
            <person name="Teshima H."/>
            <person name="Tapia R."/>
            <person name="Kyrpides N."/>
            <person name="Ivanova N."/>
            <person name="Pagani I."/>
            <person name="Cheng J.-F."/>
            <person name="Goodwin L."/>
            <person name="Han C."/>
            <person name="Hauser L."/>
            <person name="Land M."/>
            <person name="Lapidus A."/>
            <person name="Lucas S."/>
            <person name="Pitluck S."/>
            <person name="Woyke T."/>
            <person name="Stein L.Y."/>
            <person name="Murrell C."/>
        </authorList>
    </citation>
    <scope>NUCLEOTIDE SEQUENCE</scope>
    <source>
        <strain>MC09</strain>
    </source>
</reference>
<evidence type="ECO:0000259" key="1">
    <source>
        <dbReference type="Pfam" id="PF09084"/>
    </source>
</evidence>
<dbReference type="InterPro" id="IPR015168">
    <property type="entry name" value="SsuA/THI5"/>
</dbReference>
<dbReference type="Gene3D" id="3.40.190.10">
    <property type="entry name" value="Periplasmic binding protein-like II"/>
    <property type="match status" value="2"/>
</dbReference>
<dbReference type="eggNOG" id="COG0715">
    <property type="taxonomic scope" value="Bacteria"/>
</dbReference>
<dbReference type="HOGENOM" id="CLU_074574_0_0_6"/>
<reference evidence="3" key="3">
    <citation type="submission" date="2011-05" db="EMBL/GenBank/DDBJ databases">
        <title>Complete sequence of Methylomonas methanica MC09.</title>
        <authorList>
            <consortium name="US DOE Joint Genome Institute"/>
            <person name="Lucas S."/>
            <person name="Han J."/>
            <person name="Lapidus A."/>
            <person name="Cheng J.-F."/>
            <person name="Goodwin L."/>
            <person name="Pitluck S."/>
            <person name="Peters L."/>
            <person name="Mikhailova N."/>
            <person name="Teshima H."/>
            <person name="Han C."/>
            <person name="Tapia R."/>
            <person name="Land M."/>
            <person name="Hauser L."/>
            <person name="Kyrpides N."/>
            <person name="Ivanova N."/>
            <person name="Pagani I."/>
            <person name="Stein L."/>
            <person name="Woyke T."/>
        </authorList>
    </citation>
    <scope>NUCLEOTIDE SEQUENCE [LARGE SCALE GENOMIC DNA]</scope>
    <source>
        <strain evidence="3">MC09</strain>
    </source>
</reference>
<reference evidence="2 3" key="1">
    <citation type="journal article" date="2011" name="J. Bacteriol.">
        <title>Complete Genome Sequence of the Aerobic Marine Methanotroph Methylomonas methanica MC09.</title>
        <authorList>
            <person name="Boden R."/>
            <person name="Cunliffe M."/>
            <person name="Scanlan J."/>
            <person name="Moussard H."/>
            <person name="Kits K.D."/>
            <person name="Klotz M.G."/>
            <person name="Jetten M.S."/>
            <person name="Vuilleumier S."/>
            <person name="Han J."/>
            <person name="Peters L."/>
            <person name="Mikhailova N."/>
            <person name="Teshima H."/>
            <person name="Tapia R."/>
            <person name="Kyrpides N."/>
            <person name="Ivanova N."/>
            <person name="Pagani I."/>
            <person name="Cheng J.F."/>
            <person name="Goodwin L."/>
            <person name="Han C."/>
            <person name="Hauser L."/>
            <person name="Land M.L."/>
            <person name="Lapidus A."/>
            <person name="Lucas S."/>
            <person name="Pitluck S."/>
            <person name="Woyke T."/>
            <person name="Stein L."/>
            <person name="Murrell J.C."/>
        </authorList>
    </citation>
    <scope>NUCLEOTIDE SEQUENCE [LARGE SCALE GENOMIC DNA]</scope>
    <source>
        <strain evidence="2 3">MC09</strain>
    </source>
</reference>
<dbReference type="SUPFAM" id="SSF53850">
    <property type="entry name" value="Periplasmic binding protein-like II"/>
    <property type="match status" value="1"/>
</dbReference>
<gene>
    <name evidence="2" type="ordered locus">Metme_4042</name>
</gene>
<name>G0A089_METMM</name>
<dbReference type="Pfam" id="PF09084">
    <property type="entry name" value="NMT1"/>
    <property type="match status" value="1"/>
</dbReference>
<accession>G0A089</accession>